<dbReference type="PRINTS" id="PR01438">
    <property type="entry name" value="UNVRSLSTRESS"/>
</dbReference>
<reference evidence="3 4" key="1">
    <citation type="submission" date="2020-08" db="EMBL/GenBank/DDBJ databases">
        <title>Genomic Encyclopedia of Type Strains, Phase IV (KMG-IV): sequencing the most valuable type-strain genomes for metagenomic binning, comparative biology and taxonomic classification.</title>
        <authorList>
            <person name="Goeker M."/>
        </authorList>
    </citation>
    <scope>NUCLEOTIDE SEQUENCE [LARGE SCALE GENOMIC DNA]</scope>
    <source>
        <strain evidence="3 4">DSM 22071</strain>
    </source>
</reference>
<dbReference type="RefSeq" id="WP_183734032.1">
    <property type="nucleotide sequence ID" value="NZ_JACHID010000017.1"/>
</dbReference>
<evidence type="ECO:0000256" key="1">
    <source>
        <dbReference type="ARBA" id="ARBA00008791"/>
    </source>
</evidence>
<evidence type="ECO:0000313" key="3">
    <source>
        <dbReference type="EMBL" id="MBB5022812.1"/>
    </source>
</evidence>
<sequence length="142" mass="16174">MQEVKILVPVDNSDTARRTISMIVANRDQFPSELTLLYVINMQKLTYRMIPDFQVDMIGENARKSGEAMLHGYRDILARSGIEAHTRLELGSPREIISRTANEENFQMVIIGRRGRSEIGDVLFGSVANYVLHHVRCPVLLF</sequence>
<dbReference type="Pfam" id="PF00582">
    <property type="entry name" value="Usp"/>
    <property type="match status" value="1"/>
</dbReference>
<dbReference type="Gene3D" id="3.40.50.620">
    <property type="entry name" value="HUPs"/>
    <property type="match status" value="1"/>
</dbReference>
<comment type="similarity">
    <text evidence="1">Belongs to the universal stress protein A family.</text>
</comment>
<dbReference type="InterPro" id="IPR014729">
    <property type="entry name" value="Rossmann-like_a/b/a_fold"/>
</dbReference>
<comment type="caution">
    <text evidence="3">The sequence shown here is derived from an EMBL/GenBank/DDBJ whole genome shotgun (WGS) entry which is preliminary data.</text>
</comment>
<dbReference type="InterPro" id="IPR006015">
    <property type="entry name" value="Universal_stress_UspA"/>
</dbReference>
<dbReference type="SUPFAM" id="SSF52402">
    <property type="entry name" value="Adenine nucleotide alpha hydrolases-like"/>
    <property type="match status" value="1"/>
</dbReference>
<organism evidence="3 4">
    <name type="scientific">Desulfurispira natronophila</name>
    <dbReference type="NCBI Taxonomy" id="682562"/>
    <lineage>
        <taxon>Bacteria</taxon>
        <taxon>Pseudomonadati</taxon>
        <taxon>Chrysiogenota</taxon>
        <taxon>Chrysiogenia</taxon>
        <taxon>Chrysiogenales</taxon>
        <taxon>Chrysiogenaceae</taxon>
        <taxon>Desulfurispira</taxon>
    </lineage>
</organism>
<protein>
    <submittedName>
        <fullName evidence="3">Nucleotide-binding universal stress UspA family protein</fullName>
    </submittedName>
</protein>
<name>A0A7W7Y6V0_9BACT</name>
<evidence type="ECO:0000259" key="2">
    <source>
        <dbReference type="Pfam" id="PF00582"/>
    </source>
</evidence>
<feature type="domain" description="UspA" evidence="2">
    <location>
        <begin position="5"/>
        <end position="141"/>
    </location>
</feature>
<accession>A0A7W7Y6V0</accession>
<dbReference type="InterPro" id="IPR006016">
    <property type="entry name" value="UspA"/>
</dbReference>
<dbReference type="Proteomes" id="UP000528322">
    <property type="component" value="Unassembled WGS sequence"/>
</dbReference>
<dbReference type="AlphaFoldDB" id="A0A7W7Y6V0"/>
<gene>
    <name evidence="3" type="ORF">HNR37_002159</name>
</gene>
<dbReference type="PANTHER" id="PTHR46268:SF6">
    <property type="entry name" value="UNIVERSAL STRESS PROTEIN UP12"/>
    <property type="match status" value="1"/>
</dbReference>
<dbReference type="CDD" id="cd00293">
    <property type="entry name" value="USP-like"/>
    <property type="match status" value="1"/>
</dbReference>
<proteinExistence type="inferred from homology"/>
<evidence type="ECO:0000313" key="4">
    <source>
        <dbReference type="Proteomes" id="UP000528322"/>
    </source>
</evidence>
<keyword evidence="4" id="KW-1185">Reference proteome</keyword>
<dbReference type="PANTHER" id="PTHR46268">
    <property type="entry name" value="STRESS RESPONSE PROTEIN NHAX"/>
    <property type="match status" value="1"/>
</dbReference>
<dbReference type="EMBL" id="JACHID010000017">
    <property type="protein sequence ID" value="MBB5022812.1"/>
    <property type="molecule type" value="Genomic_DNA"/>
</dbReference>